<accession>A0A256JBX4</accession>
<evidence type="ECO:0000256" key="1">
    <source>
        <dbReference type="SAM" id="Phobius"/>
    </source>
</evidence>
<keyword evidence="1" id="KW-0812">Transmembrane</keyword>
<dbReference type="EMBL" id="NHOZ01000002">
    <property type="protein sequence ID" value="OYR66270.1"/>
    <property type="molecule type" value="Genomic_DNA"/>
</dbReference>
<comment type="caution">
    <text evidence="2">The sequence shown here is derived from an EMBL/GenBank/DDBJ whole genome shotgun (WGS) entry which is preliminary data.</text>
</comment>
<dbReference type="Proteomes" id="UP000215731">
    <property type="component" value="Unassembled WGS sequence"/>
</dbReference>
<dbReference type="AlphaFoldDB" id="A0A256JBX4"/>
<feature type="non-terminal residue" evidence="2">
    <location>
        <position position="63"/>
    </location>
</feature>
<evidence type="ECO:0000313" key="3">
    <source>
        <dbReference type="Proteomes" id="UP000215731"/>
    </source>
</evidence>
<keyword evidence="1" id="KW-1133">Transmembrane helix</keyword>
<protein>
    <submittedName>
        <fullName evidence="2">Uncharacterized protein</fullName>
    </submittedName>
</protein>
<feature type="transmembrane region" description="Helical" evidence="1">
    <location>
        <begin position="21"/>
        <end position="42"/>
    </location>
</feature>
<organism evidence="2 3">
    <name type="scientific">Halorubrum ezzemoulense</name>
    <name type="common">Halorubrum chaoviator</name>
    <dbReference type="NCBI Taxonomy" id="337243"/>
    <lineage>
        <taxon>Archaea</taxon>
        <taxon>Methanobacteriati</taxon>
        <taxon>Methanobacteriota</taxon>
        <taxon>Stenosarchaea group</taxon>
        <taxon>Halobacteria</taxon>
        <taxon>Halobacteriales</taxon>
        <taxon>Haloferacaceae</taxon>
        <taxon>Halorubrum</taxon>
    </lineage>
</organism>
<evidence type="ECO:0000313" key="2">
    <source>
        <dbReference type="EMBL" id="OYR66270.1"/>
    </source>
</evidence>
<reference evidence="2 3" key="1">
    <citation type="journal article" date="2014" name="Front. Microbiol.">
        <title>Population and genomic analysis of the genus Halorubrum.</title>
        <authorList>
            <person name="Fullmer M.S."/>
            <person name="Soucy S.M."/>
            <person name="Swithers K.S."/>
            <person name="Makkay A.M."/>
            <person name="Wheeler R."/>
            <person name="Ventosa A."/>
            <person name="Gogarten J.P."/>
            <person name="Papke R.T."/>
        </authorList>
    </citation>
    <scope>NUCLEOTIDE SEQUENCE [LARGE SCALE GENOMIC DNA]</scope>
    <source>
        <strain evidence="2 3">Ga36</strain>
    </source>
</reference>
<sequence>MADASQTDARLVESETTETDAVAGVAVGLSAVLFALAVAALFERVSLTGSLFGIRTVTLLGGL</sequence>
<keyword evidence="1" id="KW-0472">Membrane</keyword>
<proteinExistence type="predicted"/>
<name>A0A256JBX4_HALEZ</name>
<gene>
    <name evidence="2" type="ORF">DJ80_00165</name>
</gene>